<evidence type="ECO:0000256" key="5">
    <source>
        <dbReference type="ARBA" id="ARBA00022723"/>
    </source>
</evidence>
<evidence type="ECO:0000256" key="1">
    <source>
        <dbReference type="ARBA" id="ARBA00000077"/>
    </source>
</evidence>
<protein>
    <recommendedName>
        <fullName evidence="3">ribonuclease H</fullName>
        <ecNumber evidence="3">3.1.26.4</ecNumber>
    </recommendedName>
</protein>
<evidence type="ECO:0000259" key="8">
    <source>
        <dbReference type="PROSITE" id="PS50879"/>
    </source>
</evidence>
<evidence type="ECO:0000313" key="10">
    <source>
        <dbReference type="Proteomes" id="UP000297734"/>
    </source>
</evidence>
<dbReference type="GO" id="GO:0004523">
    <property type="term" value="F:RNA-DNA hybrid ribonuclease activity"/>
    <property type="evidence" value="ECO:0007669"/>
    <property type="project" value="UniProtKB-EC"/>
</dbReference>
<dbReference type="EC" id="3.1.26.4" evidence="3"/>
<evidence type="ECO:0000313" key="9">
    <source>
        <dbReference type="EMBL" id="TFY94550.1"/>
    </source>
</evidence>
<keyword evidence="6" id="KW-0255">Endonuclease</keyword>
<dbReference type="RefSeq" id="WP_135307999.1">
    <property type="nucleotide sequence ID" value="NZ_QUZT01000011.1"/>
</dbReference>
<dbReference type="Proteomes" id="UP000297734">
    <property type="component" value="Unassembled WGS sequence"/>
</dbReference>
<accession>A0A4Z0B773</accession>
<dbReference type="SUPFAM" id="SSF53098">
    <property type="entry name" value="Ribonuclease H-like"/>
    <property type="match status" value="1"/>
</dbReference>
<sequence length="162" mass="17913">MTTYIAYVDGACPNNGKPNAKAGWGAYITNPEGKTLKLASPVPRDQPQTNNRAELLAAVEALKRCNKPMPITLYSDSQLVVKGANEWLPNWKANGWKKSDKKPVEHRDLWEQIDQFIQQREVTFIWVGGHTGNPGNEEADTLACLGASGECFHEMTVASTTR</sequence>
<keyword evidence="4" id="KW-0540">Nuclease</keyword>
<dbReference type="AlphaFoldDB" id="A0A4Z0B773"/>
<dbReference type="GO" id="GO:0003676">
    <property type="term" value="F:nucleic acid binding"/>
    <property type="evidence" value="ECO:0007669"/>
    <property type="project" value="InterPro"/>
</dbReference>
<dbReference type="GO" id="GO:0043137">
    <property type="term" value="P:DNA replication, removal of RNA primer"/>
    <property type="evidence" value="ECO:0007669"/>
    <property type="project" value="TreeGrafter"/>
</dbReference>
<name>A0A4Z0B773_9PSED</name>
<comment type="similarity">
    <text evidence="2">Belongs to the RNase H family.</text>
</comment>
<gene>
    <name evidence="9" type="primary">rnhA</name>
    <name evidence="9" type="ORF">DYL61_08750</name>
</gene>
<dbReference type="Gene3D" id="3.30.420.10">
    <property type="entry name" value="Ribonuclease H-like superfamily/Ribonuclease H"/>
    <property type="match status" value="1"/>
</dbReference>
<proteinExistence type="inferred from homology"/>
<evidence type="ECO:0000256" key="4">
    <source>
        <dbReference type="ARBA" id="ARBA00022722"/>
    </source>
</evidence>
<dbReference type="InterPro" id="IPR012337">
    <property type="entry name" value="RNaseH-like_sf"/>
</dbReference>
<dbReference type="InterPro" id="IPR002156">
    <property type="entry name" value="RNaseH_domain"/>
</dbReference>
<dbReference type="PANTHER" id="PTHR10642:SF26">
    <property type="entry name" value="RIBONUCLEASE H1"/>
    <property type="match status" value="1"/>
</dbReference>
<feature type="domain" description="RNase H type-1" evidence="8">
    <location>
        <begin position="1"/>
        <end position="148"/>
    </location>
</feature>
<dbReference type="GO" id="GO:0046872">
    <property type="term" value="F:metal ion binding"/>
    <property type="evidence" value="ECO:0007669"/>
    <property type="project" value="UniProtKB-KW"/>
</dbReference>
<dbReference type="InterPro" id="IPR050092">
    <property type="entry name" value="RNase_H"/>
</dbReference>
<evidence type="ECO:0000256" key="2">
    <source>
        <dbReference type="ARBA" id="ARBA00005300"/>
    </source>
</evidence>
<dbReference type="EMBL" id="QUZT01000011">
    <property type="protein sequence ID" value="TFY94550.1"/>
    <property type="molecule type" value="Genomic_DNA"/>
</dbReference>
<reference evidence="9 10" key="1">
    <citation type="journal article" date="2019" name="Syst. Appl. Microbiol.">
        <title>New species of pathogenic Pseudomonas isolated from citrus in Tunisia: Proposal of Pseudomonas kairouanensis sp. nov. and Pseudomonas nabeulensis sp. nov.</title>
        <authorList>
            <person name="Oueslati M."/>
            <person name="Mulet M."/>
            <person name="Gomila M."/>
            <person name="Berge O."/>
            <person name="Hajlaoui M.R."/>
            <person name="Lalucat J."/>
            <person name="Sadfi-Zouaoui N."/>
            <person name="Garcia-Valdes E."/>
        </authorList>
    </citation>
    <scope>NUCLEOTIDE SEQUENCE [LARGE SCALE GENOMIC DNA]</scope>
    <source>
        <strain evidence="9 10">E10B</strain>
    </source>
</reference>
<dbReference type="PROSITE" id="PS50879">
    <property type="entry name" value="RNASE_H_1"/>
    <property type="match status" value="1"/>
</dbReference>
<evidence type="ECO:0000256" key="6">
    <source>
        <dbReference type="ARBA" id="ARBA00022759"/>
    </source>
</evidence>
<keyword evidence="7 9" id="KW-0378">Hydrolase</keyword>
<dbReference type="CDD" id="cd09280">
    <property type="entry name" value="RNase_HI_eukaryote_like"/>
    <property type="match status" value="1"/>
</dbReference>
<keyword evidence="5" id="KW-0479">Metal-binding</keyword>
<dbReference type="PANTHER" id="PTHR10642">
    <property type="entry name" value="RIBONUCLEASE H1"/>
    <property type="match status" value="1"/>
</dbReference>
<comment type="catalytic activity">
    <reaction evidence="1">
        <text>Endonucleolytic cleavage to 5'-phosphomonoester.</text>
        <dbReference type="EC" id="3.1.26.4"/>
    </reaction>
</comment>
<keyword evidence="10" id="KW-1185">Reference proteome</keyword>
<dbReference type="InterPro" id="IPR036397">
    <property type="entry name" value="RNaseH_sf"/>
</dbReference>
<comment type="caution">
    <text evidence="9">The sequence shown here is derived from an EMBL/GenBank/DDBJ whole genome shotgun (WGS) entry which is preliminary data.</text>
</comment>
<dbReference type="OrthoDB" id="7845843at2"/>
<dbReference type="Pfam" id="PF00075">
    <property type="entry name" value="RNase_H"/>
    <property type="match status" value="1"/>
</dbReference>
<organism evidence="9 10">
    <name type="scientific">Pseudomonas nabeulensis</name>
    <dbReference type="NCBI Taxonomy" id="2293833"/>
    <lineage>
        <taxon>Bacteria</taxon>
        <taxon>Pseudomonadati</taxon>
        <taxon>Pseudomonadota</taxon>
        <taxon>Gammaproteobacteria</taxon>
        <taxon>Pseudomonadales</taxon>
        <taxon>Pseudomonadaceae</taxon>
        <taxon>Pseudomonas</taxon>
    </lineage>
</organism>
<evidence type="ECO:0000256" key="7">
    <source>
        <dbReference type="ARBA" id="ARBA00022801"/>
    </source>
</evidence>
<evidence type="ECO:0000256" key="3">
    <source>
        <dbReference type="ARBA" id="ARBA00012180"/>
    </source>
</evidence>